<keyword evidence="10" id="KW-0964">Secreted</keyword>
<feature type="active site" evidence="9">
    <location>
        <position position="338"/>
    </location>
</feature>
<dbReference type="PANTHER" id="PTHR33794">
    <property type="entry name" value="BACILLOLYSIN"/>
    <property type="match status" value="1"/>
</dbReference>
<keyword evidence="3" id="KW-0479">Metal-binding</keyword>
<comment type="function">
    <text evidence="10">Extracellular zinc metalloprotease.</text>
</comment>
<dbReference type="Gene3D" id="3.10.450.490">
    <property type="match status" value="1"/>
</dbReference>
<feature type="domain" description="Peptidase M4" evidence="11">
    <location>
        <begin position="197"/>
        <end position="345"/>
    </location>
</feature>
<dbReference type="PRINTS" id="PR00730">
    <property type="entry name" value="THERMOLYSIN"/>
</dbReference>
<feature type="domain" description="Peptidase M4 C-terminal" evidence="12">
    <location>
        <begin position="348"/>
        <end position="529"/>
    </location>
</feature>
<comment type="similarity">
    <text evidence="1 10">Belongs to the peptidase M4 family.</text>
</comment>
<dbReference type="InterPro" id="IPR023612">
    <property type="entry name" value="Peptidase_M4"/>
</dbReference>
<keyword evidence="2 10" id="KW-0645">Protease</keyword>
<keyword evidence="4" id="KW-0732">Signal</keyword>
<dbReference type="SUPFAM" id="SSF55486">
    <property type="entry name" value="Metalloproteases ('zincins'), catalytic domain"/>
    <property type="match status" value="1"/>
</dbReference>
<keyword evidence="6 10" id="KW-0862">Zinc</keyword>
<evidence type="ECO:0000256" key="5">
    <source>
        <dbReference type="ARBA" id="ARBA00022801"/>
    </source>
</evidence>
<comment type="caution">
    <text evidence="14">The sequence shown here is derived from an EMBL/GenBank/DDBJ whole genome shotgun (WGS) entry which is preliminary data.</text>
</comment>
<dbReference type="Gene3D" id="3.10.170.10">
    <property type="match status" value="1"/>
</dbReference>
<dbReference type="PANTHER" id="PTHR33794:SF1">
    <property type="entry name" value="BACILLOLYSIN"/>
    <property type="match status" value="1"/>
</dbReference>
<evidence type="ECO:0000256" key="9">
    <source>
        <dbReference type="PIRSR" id="PIRSR623612-1"/>
    </source>
</evidence>
<evidence type="ECO:0000256" key="10">
    <source>
        <dbReference type="RuleBase" id="RU366073"/>
    </source>
</evidence>
<dbReference type="InterPro" id="IPR050728">
    <property type="entry name" value="Zinc_Metalloprotease_M4"/>
</dbReference>
<dbReference type="InterPro" id="IPR013856">
    <property type="entry name" value="Peptidase_M4_domain"/>
</dbReference>
<dbReference type="Proteomes" id="UP000241736">
    <property type="component" value="Unassembled WGS sequence"/>
</dbReference>
<dbReference type="EC" id="3.4.24.-" evidence="10"/>
<evidence type="ECO:0000256" key="4">
    <source>
        <dbReference type="ARBA" id="ARBA00022729"/>
    </source>
</evidence>
<dbReference type="InterPro" id="IPR027268">
    <property type="entry name" value="Peptidase_M4/M1_CTD_sf"/>
</dbReference>
<evidence type="ECO:0000256" key="6">
    <source>
        <dbReference type="ARBA" id="ARBA00022833"/>
    </source>
</evidence>
<evidence type="ECO:0000259" key="13">
    <source>
        <dbReference type="Pfam" id="PF07504"/>
    </source>
</evidence>
<dbReference type="InterPro" id="IPR001570">
    <property type="entry name" value="Peptidase_M4_C_domain"/>
</dbReference>
<dbReference type="Gene3D" id="1.10.390.10">
    <property type="entry name" value="Neutral Protease Domain 2"/>
    <property type="match status" value="1"/>
</dbReference>
<protein>
    <recommendedName>
        <fullName evidence="10">Neutral metalloproteinase</fullName>
        <ecNumber evidence="10">3.4.24.-</ecNumber>
    </recommendedName>
</protein>
<name>A0A2P6M9F4_9GAMM</name>
<dbReference type="GO" id="GO:0004222">
    <property type="term" value="F:metalloendopeptidase activity"/>
    <property type="evidence" value="ECO:0007669"/>
    <property type="project" value="UniProtKB-UniRule"/>
</dbReference>
<dbReference type="AlphaFoldDB" id="A0A2P6M9F4"/>
<feature type="active site" description="Proton donor" evidence="9">
    <location>
        <position position="426"/>
    </location>
</feature>
<accession>A0A2P6M9F4</accession>
<keyword evidence="5 10" id="KW-0378">Hydrolase</keyword>
<dbReference type="GO" id="GO:0005576">
    <property type="term" value="C:extracellular region"/>
    <property type="evidence" value="ECO:0007669"/>
    <property type="project" value="UniProtKB-SubCell"/>
</dbReference>
<evidence type="ECO:0000256" key="8">
    <source>
        <dbReference type="ARBA" id="ARBA00023145"/>
    </source>
</evidence>
<organism evidence="14 15">
    <name type="scientific">Arenimonas caeni</name>
    <dbReference type="NCBI Taxonomy" id="2058085"/>
    <lineage>
        <taxon>Bacteria</taxon>
        <taxon>Pseudomonadati</taxon>
        <taxon>Pseudomonadota</taxon>
        <taxon>Gammaproteobacteria</taxon>
        <taxon>Lysobacterales</taxon>
        <taxon>Lysobacteraceae</taxon>
        <taxon>Arenimonas</taxon>
    </lineage>
</organism>
<dbReference type="GO" id="GO:0006508">
    <property type="term" value="P:proteolysis"/>
    <property type="evidence" value="ECO:0007669"/>
    <property type="project" value="UniProtKB-KW"/>
</dbReference>
<evidence type="ECO:0000256" key="7">
    <source>
        <dbReference type="ARBA" id="ARBA00023049"/>
    </source>
</evidence>
<feature type="domain" description="FTP" evidence="13">
    <location>
        <begin position="49"/>
        <end position="90"/>
    </location>
</feature>
<evidence type="ECO:0000313" key="14">
    <source>
        <dbReference type="EMBL" id="PRH82605.1"/>
    </source>
</evidence>
<keyword evidence="15" id="KW-1185">Reference proteome</keyword>
<dbReference type="InterPro" id="IPR011096">
    <property type="entry name" value="FTP_domain"/>
</dbReference>
<keyword evidence="7 10" id="KW-0482">Metalloprotease</keyword>
<gene>
    <name evidence="14" type="ORF">C6N40_07325</name>
</gene>
<dbReference type="Pfam" id="PF07504">
    <property type="entry name" value="FTP"/>
    <property type="match status" value="1"/>
</dbReference>
<evidence type="ECO:0000256" key="3">
    <source>
        <dbReference type="ARBA" id="ARBA00022723"/>
    </source>
</evidence>
<proteinExistence type="inferred from homology"/>
<evidence type="ECO:0000256" key="2">
    <source>
        <dbReference type="ARBA" id="ARBA00022670"/>
    </source>
</evidence>
<dbReference type="OrthoDB" id="5378341at2"/>
<dbReference type="CDD" id="cd09597">
    <property type="entry name" value="M4_TLP"/>
    <property type="match status" value="1"/>
</dbReference>
<dbReference type="Pfam" id="PF01447">
    <property type="entry name" value="Peptidase_M4"/>
    <property type="match status" value="1"/>
</dbReference>
<comment type="subcellular location">
    <subcellularLocation>
        <location evidence="10">Secreted</location>
    </subcellularLocation>
</comment>
<evidence type="ECO:0000256" key="1">
    <source>
        <dbReference type="ARBA" id="ARBA00009388"/>
    </source>
</evidence>
<evidence type="ECO:0000259" key="12">
    <source>
        <dbReference type="Pfam" id="PF02868"/>
    </source>
</evidence>
<dbReference type="Pfam" id="PF02868">
    <property type="entry name" value="Peptidase_M4_C"/>
    <property type="match status" value="1"/>
</dbReference>
<evidence type="ECO:0000259" key="11">
    <source>
        <dbReference type="Pfam" id="PF01447"/>
    </source>
</evidence>
<sequence>MLPADADAQTSQFKQSAALARAAALVDGPAAQRLHRATGDKFVARTAGVVVDADGTEHVRFNRTWGNGLPVIGGDFVVHSRKGQLVDISQTLGSSMRPVNARASFGSGHAINVATRAFGLRPQAPATSRQVVYARTGEPVLAHEVLLKGVRPDQTPTEMHYIVSAVDGRLLDKWDDIHTARPGRDRDNCNSAMPANGTGNTLTAGTVALGTAKCGTTYQLKDVVRGSGMTTNMGMRQFGMGTVFVDADNTWGNGSLSNAQTTGAEAHYGVALTWDYFLNEFGRNGIADDGVGAVARVHYGRNYVNAFWSDSCFCMTFGDGDNGVNYYPLTVIDVAAHEMTHGITSRTADLIYSGESGGLNEATSDIFGAMVEFYANNAADPGDYLIGEEFIVGNPGDEALRYMFKPSLDGASYDCYEPGLGSDDVHYTSGVANRFFYLLAEGAVVPAGFGAGTSFSLTPADLVCDGNTTHAGIGRAKAGQIWYRALTTYMTSNTDYAGARAATEQAAAELYGADSAEELAVSAAWDSVLVNNIPE</sequence>
<keyword evidence="8" id="KW-0865">Zymogen</keyword>
<dbReference type="EMBL" id="PVLF01000007">
    <property type="protein sequence ID" value="PRH82605.1"/>
    <property type="molecule type" value="Genomic_DNA"/>
</dbReference>
<comment type="cofactor">
    <cofactor evidence="10">
        <name>Zn(2+)</name>
        <dbReference type="ChEBI" id="CHEBI:29105"/>
    </cofactor>
</comment>
<evidence type="ECO:0000313" key="15">
    <source>
        <dbReference type="Proteomes" id="UP000241736"/>
    </source>
</evidence>
<reference evidence="14 15" key="1">
    <citation type="submission" date="2018-03" db="EMBL/GenBank/DDBJ databases">
        <title>Arenimonas caeni sp. nov., isolated from activated sludge.</title>
        <authorList>
            <person name="Liu H."/>
        </authorList>
    </citation>
    <scope>NUCLEOTIDE SEQUENCE [LARGE SCALE GENOMIC DNA]</scope>
    <source>
        <strain evidence="15">z29</strain>
    </source>
</reference>
<dbReference type="GO" id="GO:0046872">
    <property type="term" value="F:metal ion binding"/>
    <property type="evidence" value="ECO:0007669"/>
    <property type="project" value="UniProtKB-UniRule"/>
</dbReference>